<sequence length="97" mass="10914">MWLWRHVQERVCQQAPTCQQDPCQTRRGDCICERWVCTYVEWGGTCIHGDALGQYKITHNITGIVAPNYCLFLSPDGVLCPSGGTDLPRTECVTGIR</sequence>
<reference evidence="1 2" key="1">
    <citation type="submission" date="2015-09" db="EMBL/GenBank/DDBJ databases">
        <title>Sorangium comparison.</title>
        <authorList>
            <person name="Zaburannyi N."/>
            <person name="Bunk B."/>
            <person name="Overmann J."/>
            <person name="Mueller R."/>
        </authorList>
    </citation>
    <scope>NUCLEOTIDE SEQUENCE [LARGE SCALE GENOMIC DNA]</scope>
    <source>
        <strain evidence="1 2">So ce26</strain>
    </source>
</reference>
<gene>
    <name evidence="1" type="ORF">SOCE26_018730</name>
</gene>
<accession>A0A2L0EMI5</accession>
<dbReference type="Proteomes" id="UP000238348">
    <property type="component" value="Chromosome"/>
</dbReference>
<evidence type="ECO:0000313" key="2">
    <source>
        <dbReference type="Proteomes" id="UP000238348"/>
    </source>
</evidence>
<dbReference type="AlphaFoldDB" id="A0A2L0EMI5"/>
<protein>
    <submittedName>
        <fullName evidence="1">Uncharacterized protein</fullName>
    </submittedName>
</protein>
<proteinExistence type="predicted"/>
<organism evidence="1 2">
    <name type="scientific">Sorangium cellulosum</name>
    <name type="common">Polyangium cellulosum</name>
    <dbReference type="NCBI Taxonomy" id="56"/>
    <lineage>
        <taxon>Bacteria</taxon>
        <taxon>Pseudomonadati</taxon>
        <taxon>Myxococcota</taxon>
        <taxon>Polyangia</taxon>
        <taxon>Polyangiales</taxon>
        <taxon>Polyangiaceae</taxon>
        <taxon>Sorangium</taxon>
    </lineage>
</organism>
<evidence type="ECO:0000313" key="1">
    <source>
        <dbReference type="EMBL" id="AUX40472.1"/>
    </source>
</evidence>
<name>A0A2L0EMI5_SORCE</name>
<dbReference type="EMBL" id="CP012673">
    <property type="protein sequence ID" value="AUX40472.1"/>
    <property type="molecule type" value="Genomic_DNA"/>
</dbReference>